<keyword evidence="3" id="KW-0819">tRNA processing</keyword>
<dbReference type="SUPFAM" id="SSF81891">
    <property type="entry name" value="Poly A polymerase C-terminal region-like"/>
    <property type="match status" value="1"/>
</dbReference>
<evidence type="ECO:0000313" key="14">
    <source>
        <dbReference type="Proteomes" id="UP000244240"/>
    </source>
</evidence>
<feature type="domain" description="tRNA nucleotidyltransferase/poly(A) polymerase RNA and SrmB- binding" evidence="11">
    <location>
        <begin position="169"/>
        <end position="227"/>
    </location>
</feature>
<proteinExistence type="inferred from homology"/>
<dbReference type="GO" id="GO:0008033">
    <property type="term" value="P:tRNA processing"/>
    <property type="evidence" value="ECO:0007669"/>
    <property type="project" value="UniProtKB-KW"/>
</dbReference>
<keyword evidence="6" id="KW-0547">Nucleotide-binding</keyword>
<comment type="similarity">
    <text evidence="9">Belongs to the tRNA nucleotidyltransferase/poly(A) polymerase family.</text>
</comment>
<dbReference type="InterPro" id="IPR032828">
    <property type="entry name" value="PolyA_RNA-bd"/>
</dbReference>
<dbReference type="GO" id="GO:0046872">
    <property type="term" value="F:metal ion binding"/>
    <property type="evidence" value="ECO:0007669"/>
    <property type="project" value="UniProtKB-KW"/>
</dbReference>
<feature type="domain" description="CCA-adding enzyme C-terminal" evidence="12">
    <location>
        <begin position="248"/>
        <end position="400"/>
    </location>
</feature>
<dbReference type="InterPro" id="IPR032810">
    <property type="entry name" value="CCA-adding_enz_C"/>
</dbReference>
<evidence type="ECO:0000256" key="5">
    <source>
        <dbReference type="ARBA" id="ARBA00022723"/>
    </source>
</evidence>
<comment type="cofactor">
    <cofactor evidence="1">
        <name>Mg(2+)</name>
        <dbReference type="ChEBI" id="CHEBI:18420"/>
    </cofactor>
</comment>
<dbReference type="GO" id="GO:0000166">
    <property type="term" value="F:nucleotide binding"/>
    <property type="evidence" value="ECO:0007669"/>
    <property type="project" value="UniProtKB-KW"/>
</dbReference>
<name>A0A2T6BV41_9BACL</name>
<dbReference type="Gene3D" id="1.10.246.80">
    <property type="match status" value="1"/>
</dbReference>
<dbReference type="SUPFAM" id="SSF81301">
    <property type="entry name" value="Nucleotidyltransferase"/>
    <property type="match status" value="1"/>
</dbReference>
<dbReference type="Proteomes" id="UP000244240">
    <property type="component" value="Unassembled WGS sequence"/>
</dbReference>
<keyword evidence="14" id="KW-1185">Reference proteome</keyword>
<reference evidence="13 14" key="1">
    <citation type="submission" date="2018-04" db="EMBL/GenBank/DDBJ databases">
        <title>Genomic Encyclopedia of Archaeal and Bacterial Type Strains, Phase II (KMG-II): from individual species to whole genera.</title>
        <authorList>
            <person name="Goeker M."/>
        </authorList>
    </citation>
    <scope>NUCLEOTIDE SEQUENCE [LARGE SCALE GENOMIC DNA]</scope>
    <source>
        <strain evidence="13 14">DSM 45787</strain>
    </source>
</reference>
<dbReference type="AlphaFoldDB" id="A0A2T6BV41"/>
<keyword evidence="2 9" id="KW-0808">Transferase</keyword>
<dbReference type="Gene3D" id="3.30.460.10">
    <property type="entry name" value="Beta Polymerase, domain 2"/>
    <property type="match status" value="1"/>
</dbReference>
<organism evidence="13 14">
    <name type="scientific">Melghirimyces profundicolus</name>
    <dbReference type="NCBI Taxonomy" id="1242148"/>
    <lineage>
        <taxon>Bacteria</taxon>
        <taxon>Bacillati</taxon>
        <taxon>Bacillota</taxon>
        <taxon>Bacilli</taxon>
        <taxon>Bacillales</taxon>
        <taxon>Thermoactinomycetaceae</taxon>
        <taxon>Melghirimyces</taxon>
    </lineage>
</organism>
<dbReference type="PROSITE" id="PS51257">
    <property type="entry name" value="PROKAR_LIPOPROTEIN"/>
    <property type="match status" value="1"/>
</dbReference>
<dbReference type="Pfam" id="PF12627">
    <property type="entry name" value="PolyA_pol_RNAbd"/>
    <property type="match status" value="1"/>
</dbReference>
<dbReference type="InterPro" id="IPR043519">
    <property type="entry name" value="NT_sf"/>
</dbReference>
<keyword evidence="4" id="KW-0548">Nucleotidyltransferase</keyword>
<dbReference type="Pfam" id="PF13735">
    <property type="entry name" value="tRNA_NucTran2_2"/>
    <property type="match status" value="1"/>
</dbReference>
<dbReference type="CDD" id="cd05398">
    <property type="entry name" value="NT_ClassII-CCAase"/>
    <property type="match status" value="1"/>
</dbReference>
<dbReference type="GO" id="GO:0000049">
    <property type="term" value="F:tRNA binding"/>
    <property type="evidence" value="ECO:0007669"/>
    <property type="project" value="TreeGrafter"/>
</dbReference>
<sequence>MTEVREAAFKVLARLEKAGHQAYLVGGCVRDRLLGMEPADYDIATDARPERVQALFPKTVATGLKHGTVTVLMDGQSVEVTTFRRETGYRDHRRPDRVRFVTELRQDLSRRDFTVNAMAEDRRGRLHDPFNGAADLKQGVIRTVGRAEDRFAEDALRMIRALRFSAQLGFRLEKKTRTALERQKPLLRHLAVERVTGELEKVWKAEEPSRALRPLWEMELFPHLPPFAAWGVPVPAPRIPFIRVDTAKTRRARWSLFLHLCGVKGEEAERRLSSFRLSANEVRAISTIHRLAVNWDLSPQDVVTGKKRLLRHGFEPLEAALTAAARIRGWESAEEAVLRSALHRWHREMPVHRLEELRLNGQELIRALHQPPGPWVGSVLQSLLEKAALGEVPNEREALIREGRRLVEPNT</sequence>
<protein>
    <submittedName>
        <fullName evidence="13">tRNA nucleotidyltransferase (CCA-adding enzyme)</fullName>
    </submittedName>
</protein>
<evidence type="ECO:0000259" key="10">
    <source>
        <dbReference type="Pfam" id="PF01743"/>
    </source>
</evidence>
<dbReference type="RefSeq" id="WP_108023225.1">
    <property type="nucleotide sequence ID" value="NZ_QBKR01000010.1"/>
</dbReference>
<evidence type="ECO:0000256" key="2">
    <source>
        <dbReference type="ARBA" id="ARBA00022679"/>
    </source>
</evidence>
<gene>
    <name evidence="13" type="ORF">C8P63_11079</name>
</gene>
<dbReference type="OrthoDB" id="9805698at2"/>
<dbReference type="InterPro" id="IPR002646">
    <property type="entry name" value="PolA_pol_head_dom"/>
</dbReference>
<feature type="domain" description="Poly A polymerase head" evidence="10">
    <location>
        <begin position="22"/>
        <end position="142"/>
    </location>
</feature>
<accession>A0A2T6BV41</accession>
<evidence type="ECO:0000256" key="8">
    <source>
        <dbReference type="ARBA" id="ARBA00022884"/>
    </source>
</evidence>
<evidence type="ECO:0000256" key="3">
    <source>
        <dbReference type="ARBA" id="ARBA00022694"/>
    </source>
</evidence>
<evidence type="ECO:0000256" key="6">
    <source>
        <dbReference type="ARBA" id="ARBA00022741"/>
    </source>
</evidence>
<keyword evidence="7" id="KW-0460">Magnesium</keyword>
<dbReference type="Pfam" id="PF01743">
    <property type="entry name" value="PolyA_pol"/>
    <property type="match status" value="1"/>
</dbReference>
<evidence type="ECO:0000256" key="4">
    <source>
        <dbReference type="ARBA" id="ARBA00022695"/>
    </source>
</evidence>
<evidence type="ECO:0000259" key="12">
    <source>
        <dbReference type="Pfam" id="PF13735"/>
    </source>
</evidence>
<dbReference type="NCBIfam" id="NF009814">
    <property type="entry name" value="PRK13299.1"/>
    <property type="match status" value="1"/>
</dbReference>
<dbReference type="Gene3D" id="1.10.3090.10">
    <property type="entry name" value="cca-adding enzyme, domain 2"/>
    <property type="match status" value="1"/>
</dbReference>
<dbReference type="EMBL" id="QBKR01000010">
    <property type="protein sequence ID" value="PTX59934.1"/>
    <property type="molecule type" value="Genomic_DNA"/>
</dbReference>
<evidence type="ECO:0000256" key="1">
    <source>
        <dbReference type="ARBA" id="ARBA00001946"/>
    </source>
</evidence>
<evidence type="ECO:0000256" key="9">
    <source>
        <dbReference type="RuleBase" id="RU003953"/>
    </source>
</evidence>
<keyword evidence="8 9" id="KW-0694">RNA-binding</keyword>
<evidence type="ECO:0000313" key="13">
    <source>
        <dbReference type="EMBL" id="PTX59934.1"/>
    </source>
</evidence>
<evidence type="ECO:0000259" key="11">
    <source>
        <dbReference type="Pfam" id="PF12627"/>
    </source>
</evidence>
<dbReference type="InterPro" id="IPR050264">
    <property type="entry name" value="Bact_CCA-adding_enz_type3_sf"/>
</dbReference>
<dbReference type="PANTHER" id="PTHR46173">
    <property type="entry name" value="CCA TRNA NUCLEOTIDYLTRANSFERASE 1, MITOCHONDRIAL"/>
    <property type="match status" value="1"/>
</dbReference>
<dbReference type="GO" id="GO:0016779">
    <property type="term" value="F:nucleotidyltransferase activity"/>
    <property type="evidence" value="ECO:0007669"/>
    <property type="project" value="UniProtKB-KW"/>
</dbReference>
<evidence type="ECO:0000256" key="7">
    <source>
        <dbReference type="ARBA" id="ARBA00022842"/>
    </source>
</evidence>
<keyword evidence="5" id="KW-0479">Metal-binding</keyword>
<dbReference type="PANTHER" id="PTHR46173:SF1">
    <property type="entry name" value="CCA TRNA NUCLEOTIDYLTRANSFERASE 1, MITOCHONDRIAL"/>
    <property type="match status" value="1"/>
</dbReference>
<comment type="caution">
    <text evidence="13">The sequence shown here is derived from an EMBL/GenBank/DDBJ whole genome shotgun (WGS) entry which is preliminary data.</text>
</comment>